<feature type="compositionally biased region" description="Low complexity" evidence="1">
    <location>
        <begin position="13"/>
        <end position="27"/>
    </location>
</feature>
<organism evidence="2 3">
    <name type="scientific">Triticum urartu</name>
    <name type="common">Red wild einkorn</name>
    <name type="synonym">Crithodium urartu</name>
    <dbReference type="NCBI Taxonomy" id="4572"/>
    <lineage>
        <taxon>Eukaryota</taxon>
        <taxon>Viridiplantae</taxon>
        <taxon>Streptophyta</taxon>
        <taxon>Embryophyta</taxon>
        <taxon>Tracheophyta</taxon>
        <taxon>Spermatophyta</taxon>
        <taxon>Magnoliopsida</taxon>
        <taxon>Liliopsida</taxon>
        <taxon>Poales</taxon>
        <taxon>Poaceae</taxon>
        <taxon>BOP clade</taxon>
        <taxon>Pooideae</taxon>
        <taxon>Triticodae</taxon>
        <taxon>Triticeae</taxon>
        <taxon>Triticinae</taxon>
        <taxon>Triticum</taxon>
    </lineage>
</organism>
<reference evidence="3" key="1">
    <citation type="journal article" date="2013" name="Nature">
        <title>Draft genome of the wheat A-genome progenitor Triticum urartu.</title>
        <authorList>
            <person name="Ling H.Q."/>
            <person name="Zhao S."/>
            <person name="Liu D."/>
            <person name="Wang J."/>
            <person name="Sun H."/>
            <person name="Zhang C."/>
            <person name="Fan H."/>
            <person name="Li D."/>
            <person name="Dong L."/>
            <person name="Tao Y."/>
            <person name="Gao C."/>
            <person name="Wu H."/>
            <person name="Li Y."/>
            <person name="Cui Y."/>
            <person name="Guo X."/>
            <person name="Zheng S."/>
            <person name="Wang B."/>
            <person name="Yu K."/>
            <person name="Liang Q."/>
            <person name="Yang W."/>
            <person name="Lou X."/>
            <person name="Chen J."/>
            <person name="Feng M."/>
            <person name="Jian J."/>
            <person name="Zhang X."/>
            <person name="Luo G."/>
            <person name="Jiang Y."/>
            <person name="Liu J."/>
            <person name="Wang Z."/>
            <person name="Sha Y."/>
            <person name="Zhang B."/>
            <person name="Wu H."/>
            <person name="Tang D."/>
            <person name="Shen Q."/>
            <person name="Xue P."/>
            <person name="Zou S."/>
            <person name="Wang X."/>
            <person name="Liu X."/>
            <person name="Wang F."/>
            <person name="Yang Y."/>
            <person name="An X."/>
            <person name="Dong Z."/>
            <person name="Zhang K."/>
            <person name="Zhang X."/>
            <person name="Luo M.C."/>
            <person name="Dvorak J."/>
            <person name="Tong Y."/>
            <person name="Wang J."/>
            <person name="Yang H."/>
            <person name="Li Z."/>
            <person name="Wang D."/>
            <person name="Zhang A."/>
            <person name="Wang J."/>
        </authorList>
    </citation>
    <scope>NUCLEOTIDE SEQUENCE</scope>
    <source>
        <strain evidence="3">cv. G1812</strain>
    </source>
</reference>
<sequence length="103" mass="11263">MAGATPPHTETDAPLSPSCLAPSSSALRCPHHQRHQHRSGRRRSLQHRQANLKNEHTPATSSSLVAAIARQQGRQRRQGAAVPDEFTLLRQEGLCTVVCVWGV</sequence>
<evidence type="ECO:0000256" key="1">
    <source>
        <dbReference type="SAM" id="MobiDB-lite"/>
    </source>
</evidence>
<reference evidence="2" key="2">
    <citation type="submission" date="2018-03" db="EMBL/GenBank/DDBJ databases">
        <title>The Triticum urartu genome reveals the dynamic nature of wheat genome evolution.</title>
        <authorList>
            <person name="Ling H."/>
            <person name="Ma B."/>
            <person name="Shi X."/>
            <person name="Liu H."/>
            <person name="Dong L."/>
            <person name="Sun H."/>
            <person name="Cao Y."/>
            <person name="Gao Q."/>
            <person name="Zheng S."/>
            <person name="Li Y."/>
            <person name="Yu Y."/>
            <person name="Du H."/>
            <person name="Qi M."/>
            <person name="Li Y."/>
            <person name="Yu H."/>
            <person name="Cui Y."/>
            <person name="Wang N."/>
            <person name="Chen C."/>
            <person name="Wu H."/>
            <person name="Zhao Y."/>
            <person name="Zhang J."/>
            <person name="Li Y."/>
            <person name="Zhou W."/>
            <person name="Zhang B."/>
            <person name="Hu W."/>
            <person name="Eijk M."/>
            <person name="Tang J."/>
            <person name="Witsenboer H."/>
            <person name="Zhao S."/>
            <person name="Li Z."/>
            <person name="Zhang A."/>
            <person name="Wang D."/>
            <person name="Liang C."/>
        </authorList>
    </citation>
    <scope>NUCLEOTIDE SEQUENCE [LARGE SCALE GENOMIC DNA]</scope>
    <source>
        <strain evidence="2">cv. G1812</strain>
    </source>
</reference>
<evidence type="ECO:0000313" key="2">
    <source>
        <dbReference type="EnsemblPlants" id="TuG1812G0500002776.01.T01.cds278312"/>
    </source>
</evidence>
<protein>
    <submittedName>
        <fullName evidence="2">Uncharacterized protein</fullName>
    </submittedName>
</protein>
<accession>A0A8R7UGM9</accession>
<reference evidence="2" key="3">
    <citation type="submission" date="2022-06" db="UniProtKB">
        <authorList>
            <consortium name="EnsemblPlants"/>
        </authorList>
    </citation>
    <scope>IDENTIFICATION</scope>
</reference>
<evidence type="ECO:0000313" key="3">
    <source>
        <dbReference type="Proteomes" id="UP000015106"/>
    </source>
</evidence>
<dbReference type="AlphaFoldDB" id="A0A8R7UGM9"/>
<dbReference type="Gramene" id="TuG1812G0500002776.01.T01">
    <property type="protein sequence ID" value="TuG1812G0500002776.01.T01.cds278312"/>
    <property type="gene ID" value="TuG1812G0500002776.01"/>
</dbReference>
<dbReference type="EnsemblPlants" id="TuG1812G0500002776.01.T01">
    <property type="protein sequence ID" value="TuG1812G0500002776.01.T01.cds278312"/>
    <property type="gene ID" value="TuG1812G0500002776.01"/>
</dbReference>
<feature type="compositionally biased region" description="Basic residues" evidence="1">
    <location>
        <begin position="29"/>
        <end position="46"/>
    </location>
</feature>
<proteinExistence type="predicted"/>
<name>A0A8R7UGM9_TRIUA</name>
<dbReference type="Proteomes" id="UP000015106">
    <property type="component" value="Chromosome 5"/>
</dbReference>
<feature type="region of interest" description="Disordered" evidence="1">
    <location>
        <begin position="1"/>
        <end position="61"/>
    </location>
</feature>
<keyword evidence="3" id="KW-1185">Reference proteome</keyword>